<evidence type="ECO:0000256" key="4">
    <source>
        <dbReference type="ARBA" id="ARBA00022771"/>
    </source>
</evidence>
<dbReference type="GO" id="GO:0008270">
    <property type="term" value="F:zinc ion binding"/>
    <property type="evidence" value="ECO:0007669"/>
    <property type="project" value="UniProtKB-KW"/>
</dbReference>
<dbReference type="GO" id="GO:0016020">
    <property type="term" value="C:membrane"/>
    <property type="evidence" value="ECO:0007669"/>
    <property type="project" value="UniProtKB-SubCell"/>
</dbReference>
<keyword evidence="2 9" id="KW-0812">Transmembrane</keyword>
<organism evidence="11 12">
    <name type="scientific">Ditylenchus destructor</name>
    <dbReference type="NCBI Taxonomy" id="166010"/>
    <lineage>
        <taxon>Eukaryota</taxon>
        <taxon>Metazoa</taxon>
        <taxon>Ecdysozoa</taxon>
        <taxon>Nematoda</taxon>
        <taxon>Chromadorea</taxon>
        <taxon>Rhabditida</taxon>
        <taxon>Tylenchina</taxon>
        <taxon>Tylenchomorpha</taxon>
        <taxon>Sphaerularioidea</taxon>
        <taxon>Anguinidae</taxon>
        <taxon>Anguininae</taxon>
        <taxon>Ditylenchus</taxon>
    </lineage>
</organism>
<comment type="subcellular location">
    <subcellularLocation>
        <location evidence="1">Membrane</location>
    </subcellularLocation>
</comment>
<dbReference type="Proteomes" id="UP001201812">
    <property type="component" value="Unassembled WGS sequence"/>
</dbReference>
<evidence type="ECO:0000259" key="10">
    <source>
        <dbReference type="PROSITE" id="PS50089"/>
    </source>
</evidence>
<evidence type="ECO:0000313" key="11">
    <source>
        <dbReference type="EMBL" id="KAI1728181.1"/>
    </source>
</evidence>
<dbReference type="EMBL" id="JAKKPZ010000001">
    <property type="protein sequence ID" value="KAI1728181.1"/>
    <property type="molecule type" value="Genomic_DNA"/>
</dbReference>
<dbReference type="SUPFAM" id="SSF57850">
    <property type="entry name" value="RING/U-box"/>
    <property type="match status" value="1"/>
</dbReference>
<dbReference type="InterPro" id="IPR013083">
    <property type="entry name" value="Znf_RING/FYVE/PHD"/>
</dbReference>
<feature type="transmembrane region" description="Helical" evidence="9">
    <location>
        <begin position="124"/>
        <end position="154"/>
    </location>
</feature>
<feature type="transmembrane region" description="Helical" evidence="9">
    <location>
        <begin position="98"/>
        <end position="118"/>
    </location>
</feature>
<evidence type="ECO:0000256" key="5">
    <source>
        <dbReference type="ARBA" id="ARBA00022833"/>
    </source>
</evidence>
<keyword evidence="3" id="KW-0479">Metal-binding</keyword>
<sequence length="159" mass="17494">MGRNNESSAECSICLTTISRRKRGVLPQCKHVFHYACVSQWLEKTPQCPLCRQRTSTSDIKNVEQKVRRCFRQLRSWKKRCGQQLHAAGDYLISKVRYLTVQGISFACAGGAMIYLLAPTGLIAILAGCFVSLGVAEFAIGVAIGIIGGLMLCIGKLLR</sequence>
<dbReference type="PROSITE" id="PS50089">
    <property type="entry name" value="ZF_RING_2"/>
    <property type="match status" value="1"/>
</dbReference>
<keyword evidence="5" id="KW-0862">Zinc</keyword>
<name>A0AAD4RD59_9BILA</name>
<evidence type="ECO:0000256" key="2">
    <source>
        <dbReference type="ARBA" id="ARBA00022692"/>
    </source>
</evidence>
<dbReference type="PANTHER" id="PTHR46539:SF1">
    <property type="entry name" value="E3 UBIQUITIN-PROTEIN LIGASE ATL42"/>
    <property type="match status" value="1"/>
</dbReference>
<evidence type="ECO:0000256" key="1">
    <source>
        <dbReference type="ARBA" id="ARBA00004370"/>
    </source>
</evidence>
<gene>
    <name evidence="11" type="ORF">DdX_00342</name>
</gene>
<dbReference type="Pfam" id="PF13639">
    <property type="entry name" value="zf-RING_2"/>
    <property type="match status" value="1"/>
</dbReference>
<dbReference type="PANTHER" id="PTHR46539">
    <property type="entry name" value="E3 UBIQUITIN-PROTEIN LIGASE ATL42"/>
    <property type="match status" value="1"/>
</dbReference>
<comment type="caution">
    <text evidence="11">The sequence shown here is derived from an EMBL/GenBank/DDBJ whole genome shotgun (WGS) entry which is preliminary data.</text>
</comment>
<dbReference type="Gene3D" id="3.30.40.10">
    <property type="entry name" value="Zinc/RING finger domain, C3HC4 (zinc finger)"/>
    <property type="match status" value="1"/>
</dbReference>
<feature type="domain" description="RING-type" evidence="10">
    <location>
        <begin position="11"/>
        <end position="52"/>
    </location>
</feature>
<reference evidence="11" key="1">
    <citation type="submission" date="2022-01" db="EMBL/GenBank/DDBJ databases">
        <title>Genome Sequence Resource for Two Populations of Ditylenchus destructor, the Migratory Endoparasitic Phytonematode.</title>
        <authorList>
            <person name="Zhang H."/>
            <person name="Lin R."/>
            <person name="Xie B."/>
        </authorList>
    </citation>
    <scope>NUCLEOTIDE SEQUENCE</scope>
    <source>
        <strain evidence="11">BazhouSP</strain>
    </source>
</reference>
<evidence type="ECO:0000256" key="8">
    <source>
        <dbReference type="PROSITE-ProRule" id="PRU00175"/>
    </source>
</evidence>
<evidence type="ECO:0000256" key="9">
    <source>
        <dbReference type="SAM" id="Phobius"/>
    </source>
</evidence>
<keyword evidence="4 8" id="KW-0863">Zinc-finger</keyword>
<evidence type="ECO:0000313" key="12">
    <source>
        <dbReference type="Proteomes" id="UP001201812"/>
    </source>
</evidence>
<dbReference type="SMART" id="SM00184">
    <property type="entry name" value="RING"/>
    <property type="match status" value="1"/>
</dbReference>
<dbReference type="InterPro" id="IPR001841">
    <property type="entry name" value="Znf_RING"/>
</dbReference>
<keyword evidence="6 9" id="KW-1133">Transmembrane helix</keyword>
<evidence type="ECO:0000256" key="3">
    <source>
        <dbReference type="ARBA" id="ARBA00022723"/>
    </source>
</evidence>
<dbReference type="AlphaFoldDB" id="A0AAD4RD59"/>
<evidence type="ECO:0000256" key="6">
    <source>
        <dbReference type="ARBA" id="ARBA00022989"/>
    </source>
</evidence>
<keyword evidence="7 9" id="KW-0472">Membrane</keyword>
<keyword evidence="12" id="KW-1185">Reference proteome</keyword>
<protein>
    <submittedName>
        <fullName evidence="11">Ring finger domain-containing protein</fullName>
    </submittedName>
</protein>
<accession>A0AAD4RD59</accession>
<proteinExistence type="predicted"/>
<evidence type="ECO:0000256" key="7">
    <source>
        <dbReference type="ARBA" id="ARBA00023136"/>
    </source>
</evidence>